<evidence type="ECO:0000313" key="1">
    <source>
        <dbReference type="EMBL" id="QSX77386.1"/>
    </source>
</evidence>
<proteinExistence type="predicted"/>
<organism evidence="1 2">
    <name type="scientific">Agrilutibacter solisilvae</name>
    <dbReference type="NCBI Taxonomy" id="2763317"/>
    <lineage>
        <taxon>Bacteria</taxon>
        <taxon>Pseudomonadati</taxon>
        <taxon>Pseudomonadota</taxon>
        <taxon>Gammaproteobacteria</taxon>
        <taxon>Lysobacterales</taxon>
        <taxon>Lysobacteraceae</taxon>
        <taxon>Agrilutibacter</taxon>
    </lineage>
</organism>
<keyword evidence="2" id="KW-1185">Reference proteome</keyword>
<dbReference type="AlphaFoldDB" id="A0A974Y3X1"/>
<dbReference type="KEGG" id="lsf:I8J32_011500"/>
<dbReference type="RefSeq" id="WP_200612218.1">
    <property type="nucleotide sequence ID" value="NZ_CP071518.1"/>
</dbReference>
<protein>
    <submittedName>
        <fullName evidence="1">Uncharacterized protein</fullName>
    </submittedName>
</protein>
<dbReference type="Proteomes" id="UP000639274">
    <property type="component" value="Chromosome"/>
</dbReference>
<evidence type="ECO:0000313" key="2">
    <source>
        <dbReference type="Proteomes" id="UP000639274"/>
    </source>
</evidence>
<sequence length="146" mass="15649">MDGLTLFERRVLDACLAGDDSRLDVLRMQAASAMVAEREHTGVGAYITLKVPDGTPALCAGSIILGDVNLDVAGVANGVATLLYVTSGKLDFIEFATYDDDWPEDPSLVSVGYLQWVPSSSGAFSGVPVKERDPETLAWQLQEREA</sequence>
<accession>A0A974Y3X1</accession>
<dbReference type="EMBL" id="CP071518">
    <property type="protein sequence ID" value="QSX77386.1"/>
    <property type="molecule type" value="Genomic_DNA"/>
</dbReference>
<name>A0A974Y3X1_9GAMM</name>
<gene>
    <name evidence="1" type="ORF">I8J32_011500</name>
</gene>
<reference evidence="1 2" key="1">
    <citation type="submission" date="2021-03" db="EMBL/GenBank/DDBJ databases">
        <title>Lysobacter sp. nov. isolated from soil of gangwondo yeongwol, south Korea.</title>
        <authorList>
            <person name="Kim K.R."/>
            <person name="Kim K.H."/>
            <person name="Jeon C.O."/>
        </authorList>
    </citation>
    <scope>NUCLEOTIDE SEQUENCE [LARGE SCALE GENOMIC DNA]</scope>
    <source>
        <strain evidence="1 2">R19</strain>
    </source>
</reference>